<reference evidence="2" key="1">
    <citation type="submission" date="2021-01" db="EMBL/GenBank/DDBJ databases">
        <title>Whole genome shotgun sequence of Actinoplanes ferrugineus NBRC 15555.</title>
        <authorList>
            <person name="Komaki H."/>
            <person name="Tamura T."/>
        </authorList>
    </citation>
    <scope>NUCLEOTIDE SEQUENCE</scope>
    <source>
        <strain evidence="2">NBRC 15555</strain>
    </source>
</reference>
<evidence type="ECO:0000313" key="3">
    <source>
        <dbReference type="Proteomes" id="UP000598174"/>
    </source>
</evidence>
<accession>A0A919J643</accession>
<evidence type="ECO:0000313" key="2">
    <source>
        <dbReference type="EMBL" id="GIE15175.1"/>
    </source>
</evidence>
<keyword evidence="1" id="KW-0812">Transmembrane</keyword>
<dbReference type="Proteomes" id="UP000598174">
    <property type="component" value="Unassembled WGS sequence"/>
</dbReference>
<protein>
    <submittedName>
        <fullName evidence="2">Uncharacterized protein</fullName>
    </submittedName>
</protein>
<keyword evidence="3" id="KW-1185">Reference proteome</keyword>
<proteinExistence type="predicted"/>
<name>A0A919J643_9ACTN</name>
<keyword evidence="1" id="KW-0472">Membrane</keyword>
<dbReference type="EMBL" id="BOMM01000063">
    <property type="protein sequence ID" value="GIE15175.1"/>
    <property type="molecule type" value="Genomic_DNA"/>
</dbReference>
<sequence>MPAITGSVGVPTTAPVHIVEDSTTNPWDVAAVTSGVLIGLISLAIAGWALKKSNDAQNAIGAERRRTFELEVLRELIMSFDDNAERWPKIADAPILLDLQFGGRLALLPPYELPQWRKIAKLANVEDVAEAVGIERGKAVKWNVQSDRQFPSPSPELLLALRKAMYDDVISAIERRMNDRDS</sequence>
<evidence type="ECO:0000256" key="1">
    <source>
        <dbReference type="SAM" id="Phobius"/>
    </source>
</evidence>
<gene>
    <name evidence="2" type="ORF">Afe05nite_70150</name>
</gene>
<comment type="caution">
    <text evidence="2">The sequence shown here is derived from an EMBL/GenBank/DDBJ whole genome shotgun (WGS) entry which is preliminary data.</text>
</comment>
<dbReference type="AlphaFoldDB" id="A0A919J643"/>
<feature type="transmembrane region" description="Helical" evidence="1">
    <location>
        <begin position="29"/>
        <end position="50"/>
    </location>
</feature>
<keyword evidence="1" id="KW-1133">Transmembrane helix</keyword>
<organism evidence="2 3">
    <name type="scientific">Paractinoplanes ferrugineus</name>
    <dbReference type="NCBI Taxonomy" id="113564"/>
    <lineage>
        <taxon>Bacteria</taxon>
        <taxon>Bacillati</taxon>
        <taxon>Actinomycetota</taxon>
        <taxon>Actinomycetes</taxon>
        <taxon>Micromonosporales</taxon>
        <taxon>Micromonosporaceae</taxon>
        <taxon>Paractinoplanes</taxon>
    </lineage>
</organism>